<evidence type="ECO:0000256" key="3">
    <source>
        <dbReference type="ARBA" id="ARBA00022475"/>
    </source>
</evidence>
<feature type="region of interest" description="Disordered" evidence="8">
    <location>
        <begin position="1"/>
        <end position="39"/>
    </location>
</feature>
<keyword evidence="3" id="KW-1003">Cell membrane</keyword>
<keyword evidence="5 9" id="KW-0812">Transmembrane</keyword>
<reference evidence="10 11" key="1">
    <citation type="submission" date="2024-09" db="EMBL/GenBank/DDBJ databases">
        <authorList>
            <person name="Sun Q."/>
            <person name="Mori K."/>
        </authorList>
    </citation>
    <scope>NUCLEOTIDE SEQUENCE [LARGE SCALE GENOMIC DNA]</scope>
    <source>
        <strain evidence="10 11">CCM 7415</strain>
    </source>
</reference>
<comment type="subcellular location">
    <subcellularLocation>
        <location evidence="1">Cell inner membrane</location>
        <topology evidence="1">Multi-pass membrane protein</topology>
    </subcellularLocation>
</comment>
<feature type="transmembrane region" description="Helical" evidence="9">
    <location>
        <begin position="104"/>
        <end position="125"/>
    </location>
</feature>
<keyword evidence="11" id="KW-1185">Reference proteome</keyword>
<comment type="caution">
    <text evidence="10">The sequence shown here is derived from an EMBL/GenBank/DDBJ whole genome shotgun (WGS) entry which is preliminary data.</text>
</comment>
<dbReference type="NCBIfam" id="TIGR01620">
    <property type="entry name" value="hyp_HI0043"/>
    <property type="match status" value="1"/>
</dbReference>
<evidence type="ECO:0000256" key="8">
    <source>
        <dbReference type="SAM" id="MobiDB-lite"/>
    </source>
</evidence>
<evidence type="ECO:0000313" key="10">
    <source>
        <dbReference type="EMBL" id="MFC0267990.1"/>
    </source>
</evidence>
<name>A0ABV6G2W1_9GAMM</name>
<comment type="similarity">
    <text evidence="2">Belongs to the UPF0283 family.</text>
</comment>
<dbReference type="InterPro" id="IPR006507">
    <property type="entry name" value="UPF0283"/>
</dbReference>
<feature type="transmembrane region" description="Helical" evidence="9">
    <location>
        <begin position="74"/>
        <end position="92"/>
    </location>
</feature>
<evidence type="ECO:0000256" key="9">
    <source>
        <dbReference type="SAM" id="Phobius"/>
    </source>
</evidence>
<protein>
    <submittedName>
        <fullName evidence="10">TIGR01620 family protein</fullName>
    </submittedName>
</protein>
<organism evidence="10 11">
    <name type="scientific">Kushneria aurantia</name>
    <dbReference type="NCBI Taxonomy" id="504092"/>
    <lineage>
        <taxon>Bacteria</taxon>
        <taxon>Pseudomonadati</taxon>
        <taxon>Pseudomonadota</taxon>
        <taxon>Gammaproteobacteria</taxon>
        <taxon>Oceanospirillales</taxon>
        <taxon>Halomonadaceae</taxon>
        <taxon>Kushneria</taxon>
    </lineage>
</organism>
<evidence type="ECO:0000256" key="1">
    <source>
        <dbReference type="ARBA" id="ARBA00004429"/>
    </source>
</evidence>
<evidence type="ECO:0000256" key="4">
    <source>
        <dbReference type="ARBA" id="ARBA00022519"/>
    </source>
</evidence>
<keyword evidence="7 9" id="KW-0472">Membrane</keyword>
<evidence type="ECO:0000256" key="5">
    <source>
        <dbReference type="ARBA" id="ARBA00022692"/>
    </source>
</evidence>
<gene>
    <name evidence="10" type="ORF">ACFFHW_08335</name>
</gene>
<sequence length="358" mass="39834">MSDPRPGKRFTFEAGSAGDAHRRDDREALFTPADPAPGERYSLEAVHHPLEEPTETPVDSALDRALAHPRKRHRGLLTVLLGTLIVGGVQAFETLSNAWLGGDLLAGAWSVLGLGVITLAASALGRELLKLRRLRRHARLRERVEARLDDDSLDGRKMHALCDRLRQQMGLSDRDPHWQDFKKAHQQHHDATETRALFAHYVLAPRDARARALITRMSGETAMLVAISPLTITDMGLMAWRNLRMIDRLADLYGLELGYASRLTLFRTVLANMAFAGASEIATEASMDLLSMNLAGKLSSRAGQGLASGLLTARLGIRALKMLRPLPFEDERAPKISDLRRQLWQQMKRVDEGKRDTP</sequence>
<evidence type="ECO:0000256" key="6">
    <source>
        <dbReference type="ARBA" id="ARBA00022989"/>
    </source>
</evidence>
<dbReference type="Pfam" id="PF05128">
    <property type="entry name" value="DUF697"/>
    <property type="match status" value="1"/>
</dbReference>
<feature type="compositionally biased region" description="Basic and acidic residues" evidence="8">
    <location>
        <begin position="19"/>
        <end position="28"/>
    </location>
</feature>
<accession>A0ABV6G2W1</accession>
<evidence type="ECO:0000256" key="7">
    <source>
        <dbReference type="ARBA" id="ARBA00023136"/>
    </source>
</evidence>
<dbReference type="EMBL" id="JBHLVX010000032">
    <property type="protein sequence ID" value="MFC0267990.1"/>
    <property type="molecule type" value="Genomic_DNA"/>
</dbReference>
<dbReference type="Proteomes" id="UP001589814">
    <property type="component" value="Unassembled WGS sequence"/>
</dbReference>
<proteinExistence type="inferred from homology"/>
<evidence type="ECO:0000256" key="2">
    <source>
        <dbReference type="ARBA" id="ARBA00008255"/>
    </source>
</evidence>
<keyword evidence="6 9" id="KW-1133">Transmembrane helix</keyword>
<dbReference type="PANTHER" id="PTHR39342">
    <property type="entry name" value="UPF0283 MEMBRANE PROTEIN YCJF"/>
    <property type="match status" value="1"/>
</dbReference>
<dbReference type="RefSeq" id="WP_019950904.1">
    <property type="nucleotide sequence ID" value="NZ_JBHLVX010000032.1"/>
</dbReference>
<keyword evidence="4" id="KW-0997">Cell inner membrane</keyword>
<dbReference type="InterPro" id="IPR021147">
    <property type="entry name" value="DUF697"/>
</dbReference>
<dbReference type="PANTHER" id="PTHR39342:SF1">
    <property type="entry name" value="UPF0283 MEMBRANE PROTEIN YCJF"/>
    <property type="match status" value="1"/>
</dbReference>
<evidence type="ECO:0000313" key="11">
    <source>
        <dbReference type="Proteomes" id="UP001589814"/>
    </source>
</evidence>